<name>A0A0V0GU57_SOLCH</name>
<proteinExistence type="predicted"/>
<organism evidence="1">
    <name type="scientific">Solanum chacoense</name>
    <name type="common">Chaco potato</name>
    <dbReference type="NCBI Taxonomy" id="4108"/>
    <lineage>
        <taxon>Eukaryota</taxon>
        <taxon>Viridiplantae</taxon>
        <taxon>Streptophyta</taxon>
        <taxon>Embryophyta</taxon>
        <taxon>Tracheophyta</taxon>
        <taxon>Spermatophyta</taxon>
        <taxon>Magnoliopsida</taxon>
        <taxon>eudicotyledons</taxon>
        <taxon>Gunneridae</taxon>
        <taxon>Pentapetalae</taxon>
        <taxon>asterids</taxon>
        <taxon>lamiids</taxon>
        <taxon>Solanales</taxon>
        <taxon>Solanaceae</taxon>
        <taxon>Solanoideae</taxon>
        <taxon>Solaneae</taxon>
        <taxon>Solanum</taxon>
    </lineage>
</organism>
<accession>A0A0V0GU57</accession>
<reference evidence="1" key="1">
    <citation type="submission" date="2015-12" db="EMBL/GenBank/DDBJ databases">
        <title>Gene expression during late stages of embryo sac development: a critical building block for successful pollen-pistil interactions.</title>
        <authorList>
            <person name="Liu Y."/>
            <person name="Joly V."/>
            <person name="Sabar M."/>
            <person name="Matton D.P."/>
        </authorList>
    </citation>
    <scope>NUCLEOTIDE SEQUENCE</scope>
</reference>
<protein>
    <submittedName>
        <fullName evidence="1">Putative ovule protein</fullName>
    </submittedName>
</protein>
<sequence>MYPEHLHKVLADISNLYFLRLSIVYVNLFNNQAKNQLPLLVNDSINSFLSCEFLPMMNIFSFMNSW</sequence>
<dbReference type="EMBL" id="GEDG01032136">
    <property type="protein sequence ID" value="JAP10976.1"/>
    <property type="molecule type" value="Transcribed_RNA"/>
</dbReference>
<evidence type="ECO:0000313" key="1">
    <source>
        <dbReference type="EMBL" id="JAP10976.1"/>
    </source>
</evidence>
<dbReference type="AlphaFoldDB" id="A0A0V0GU57"/>